<dbReference type="InterPro" id="IPR008271">
    <property type="entry name" value="Ser/Thr_kinase_AS"/>
</dbReference>
<evidence type="ECO:0000313" key="11">
    <source>
        <dbReference type="Proteomes" id="UP000320333"/>
    </source>
</evidence>
<evidence type="ECO:0000313" key="10">
    <source>
        <dbReference type="EMBL" id="TPX66653.1"/>
    </source>
</evidence>
<dbReference type="SUPFAM" id="SSF56112">
    <property type="entry name" value="Protein kinase-like (PK-like)"/>
    <property type="match status" value="1"/>
</dbReference>
<dbReference type="PANTHER" id="PTHR24347">
    <property type="entry name" value="SERINE/THREONINE-PROTEIN KINASE"/>
    <property type="match status" value="1"/>
</dbReference>
<keyword evidence="3" id="KW-0808">Transferase</keyword>
<feature type="compositionally biased region" description="Low complexity" evidence="8">
    <location>
        <begin position="306"/>
        <end position="332"/>
    </location>
</feature>
<dbReference type="GO" id="GO:0005576">
    <property type="term" value="C:extracellular region"/>
    <property type="evidence" value="ECO:0007669"/>
    <property type="project" value="InterPro"/>
</dbReference>
<dbReference type="SMART" id="SM00220">
    <property type="entry name" value="S_TKc"/>
    <property type="match status" value="1"/>
</dbReference>
<dbReference type="FunFam" id="1.10.510.10:FF:000026">
    <property type="entry name" value="Calcium/calmodulin-dependent protein kinase type 1"/>
    <property type="match status" value="1"/>
</dbReference>
<dbReference type="EC" id="3.1.4.12" evidence="1"/>
<feature type="compositionally biased region" description="Polar residues" evidence="8">
    <location>
        <begin position="292"/>
        <end position="305"/>
    </location>
</feature>
<dbReference type="InterPro" id="IPR000719">
    <property type="entry name" value="Prot_kinase_dom"/>
</dbReference>
<dbReference type="GO" id="GO:0005524">
    <property type="term" value="F:ATP binding"/>
    <property type="evidence" value="ECO:0007669"/>
    <property type="project" value="UniProtKB-UniRule"/>
</dbReference>
<feature type="domain" description="Protein kinase" evidence="9">
    <location>
        <begin position="12"/>
        <end position="268"/>
    </location>
</feature>
<feature type="region of interest" description="Disordered" evidence="8">
    <location>
        <begin position="292"/>
        <end position="377"/>
    </location>
</feature>
<dbReference type="CDD" id="cd05117">
    <property type="entry name" value="STKc_CAMK"/>
    <property type="match status" value="1"/>
</dbReference>
<dbReference type="InterPro" id="IPR011009">
    <property type="entry name" value="Kinase-like_dom_sf"/>
</dbReference>
<dbReference type="InterPro" id="IPR017441">
    <property type="entry name" value="Protein_kinase_ATP_BS"/>
</dbReference>
<proteinExistence type="predicted"/>
<feature type="compositionally biased region" description="Polar residues" evidence="8">
    <location>
        <begin position="442"/>
        <end position="471"/>
    </location>
</feature>
<dbReference type="CDD" id="cd09078">
    <property type="entry name" value="nSMase"/>
    <property type="match status" value="1"/>
</dbReference>
<dbReference type="Gene3D" id="1.10.510.10">
    <property type="entry name" value="Transferase(Phosphotransferase) domain 1"/>
    <property type="match status" value="1"/>
</dbReference>
<dbReference type="InterPro" id="IPR017766">
    <property type="entry name" value="Sphingomyelinase/PLipase_C"/>
</dbReference>
<evidence type="ECO:0000256" key="8">
    <source>
        <dbReference type="SAM" id="MobiDB-lite"/>
    </source>
</evidence>
<sequence length="908" mass="98438">MKTTMEHLLSKFELGETLGTGAFSEVKLATERVTGNRYAIKIIDKAKCKGKEGMIETEVNILIRVQHEHIVQLYEMFAIENKIYLVMEMVTGGELFDDIVSKGKYSEIDASRIIHKILGAVDYLHSIGIAHRDLKPENLLLSDKSANAKVMISDFGLSKILNDESAMKTACGTPGYVAPEVLRKRGYGREVDLWSIGVISYILLCGYPPFYDQNNAVLFRQIMSGRFEFDSPWWDNISKEAKDFIRRLLVLDPKQRYTAKQALAHPYIVKTCGAPVPAQAAVTVIRGVAPLQSPNSSPSELTSRLSASPASSSSPSSSPSSSSPSSSISASPDANDRLSEPPALPAKVADAPSTATKSPPVQVIQVSEAKPAAKQPLEAWEEKTPVPQRTSVIVGATKSSPTTIESPFKAIAQMAPAQERPIGERKEMDDSGCVLEKKNQEVNDSLRSSVQSQSTAVEESSRPGSTTVPQQHNQVRILSYNIFLRPPGIKGSTSEFKNARLNHFAANMLPSYDIVCLQEIYSSGSTRMSKLLACAKKHGFEYHIASPSKGILNTTVDGGLLILSRYPIIDVKKLTYVKGIHGDKYTAKGAIYAKIRVSPNKCVHVFNTHLQSSAKDAPVLTNGSGVASPASTSAPIAAYPMDPVTASGSSPTPTLSTSGNGVGGQLQIPGTQFFIGAPAASPLFLRHNRTASADGRQQSNLAMSIEANAAAVRLAQLAALKEFIDDIMRAHPFEAAFLAGSLNVNSRPAPSKMNGQTAQNKHSDEYLTMLRLLRGELLVTGVKNGGNVTSPIRLKVNDLMYETQGEHPVTFGELDGVCRDGDASDIDPSLWASIDYIMLLSTKEVRRKNHKPEDAYNDTFEQEEYDEQSLVGNPKNLIQGGGVLIDCKSTKVEKLQVEGEPFTQLSGM</sequence>
<dbReference type="InterPro" id="IPR036691">
    <property type="entry name" value="Endo/exonu/phosph_ase_sf"/>
</dbReference>
<keyword evidence="5" id="KW-0418">Kinase</keyword>
<name>A0A507ERF0_9FUNG</name>
<feature type="compositionally biased region" description="Low complexity" evidence="8">
    <location>
        <begin position="643"/>
        <end position="659"/>
    </location>
</feature>
<dbReference type="Gene3D" id="3.30.200.20">
    <property type="entry name" value="Phosphorylase Kinase, domain 1"/>
    <property type="match status" value="1"/>
</dbReference>
<dbReference type="Proteomes" id="UP000320333">
    <property type="component" value="Unassembled WGS sequence"/>
</dbReference>
<gene>
    <name evidence="10" type="ORF">CcCBS67573_g07757</name>
</gene>
<dbReference type="OrthoDB" id="40902at2759"/>
<evidence type="ECO:0000256" key="2">
    <source>
        <dbReference type="ARBA" id="ARBA00022527"/>
    </source>
</evidence>
<accession>A0A507ERF0</accession>
<dbReference type="Pfam" id="PF00069">
    <property type="entry name" value="Pkinase"/>
    <property type="match status" value="1"/>
</dbReference>
<evidence type="ECO:0000259" key="9">
    <source>
        <dbReference type="PROSITE" id="PS50011"/>
    </source>
</evidence>
<evidence type="ECO:0000256" key="6">
    <source>
        <dbReference type="ARBA" id="ARBA00022840"/>
    </source>
</evidence>
<dbReference type="EMBL" id="QEAP01000432">
    <property type="protein sequence ID" value="TPX66653.1"/>
    <property type="molecule type" value="Genomic_DNA"/>
</dbReference>
<keyword evidence="2" id="KW-0723">Serine/threonine-protein kinase</keyword>
<dbReference type="GO" id="GO:0004767">
    <property type="term" value="F:sphingomyelin phosphodiesterase activity"/>
    <property type="evidence" value="ECO:0007669"/>
    <property type="project" value="UniProtKB-EC"/>
</dbReference>
<keyword evidence="11" id="KW-1185">Reference proteome</keyword>
<dbReference type="PROSITE" id="PS00107">
    <property type="entry name" value="PROTEIN_KINASE_ATP"/>
    <property type="match status" value="1"/>
</dbReference>
<evidence type="ECO:0000256" key="1">
    <source>
        <dbReference type="ARBA" id="ARBA00012369"/>
    </source>
</evidence>
<dbReference type="PROSITE" id="PS00108">
    <property type="entry name" value="PROTEIN_KINASE_ST"/>
    <property type="match status" value="1"/>
</dbReference>
<keyword evidence="6 7" id="KW-0067">ATP-binding</keyword>
<feature type="region of interest" description="Disordered" evidence="8">
    <location>
        <begin position="643"/>
        <end position="662"/>
    </location>
</feature>
<dbReference type="PROSITE" id="PS50011">
    <property type="entry name" value="PROTEIN_KINASE_DOM"/>
    <property type="match status" value="1"/>
</dbReference>
<comment type="caution">
    <text evidence="10">The sequence shown here is derived from an EMBL/GenBank/DDBJ whole genome shotgun (WGS) entry which is preliminary data.</text>
</comment>
<evidence type="ECO:0000256" key="5">
    <source>
        <dbReference type="ARBA" id="ARBA00022777"/>
    </source>
</evidence>
<organism evidence="10 11">
    <name type="scientific">Chytriomyces confervae</name>
    <dbReference type="NCBI Taxonomy" id="246404"/>
    <lineage>
        <taxon>Eukaryota</taxon>
        <taxon>Fungi</taxon>
        <taxon>Fungi incertae sedis</taxon>
        <taxon>Chytridiomycota</taxon>
        <taxon>Chytridiomycota incertae sedis</taxon>
        <taxon>Chytridiomycetes</taxon>
        <taxon>Chytridiales</taxon>
        <taxon>Chytriomycetaceae</taxon>
        <taxon>Chytriomyces</taxon>
    </lineage>
</organism>
<protein>
    <recommendedName>
        <fullName evidence="1">sphingomyelin phosphodiesterase</fullName>
        <ecNumber evidence="1">3.1.4.12</ecNumber>
    </recommendedName>
</protein>
<evidence type="ECO:0000256" key="3">
    <source>
        <dbReference type="ARBA" id="ARBA00022679"/>
    </source>
</evidence>
<reference evidence="10 11" key="1">
    <citation type="journal article" date="2019" name="Sci. Rep.">
        <title>Comparative genomics of chytrid fungi reveal insights into the obligate biotrophic and pathogenic lifestyle of Synchytrium endobioticum.</title>
        <authorList>
            <person name="van de Vossenberg B.T.L.H."/>
            <person name="Warris S."/>
            <person name="Nguyen H.D.T."/>
            <person name="van Gent-Pelzer M.P.E."/>
            <person name="Joly D.L."/>
            <person name="van de Geest H.C."/>
            <person name="Bonants P.J.M."/>
            <person name="Smith D.S."/>
            <person name="Levesque C.A."/>
            <person name="van der Lee T.A.J."/>
        </authorList>
    </citation>
    <scope>NUCLEOTIDE SEQUENCE [LARGE SCALE GENOMIC DNA]</scope>
    <source>
        <strain evidence="10 11">CBS 675.73</strain>
    </source>
</reference>
<dbReference type="FunFam" id="3.30.200.20:FF:000042">
    <property type="entry name" value="Aurora kinase A"/>
    <property type="match status" value="1"/>
</dbReference>
<evidence type="ECO:0000256" key="7">
    <source>
        <dbReference type="PROSITE-ProRule" id="PRU10141"/>
    </source>
</evidence>
<dbReference type="SUPFAM" id="SSF56219">
    <property type="entry name" value="DNase I-like"/>
    <property type="match status" value="1"/>
</dbReference>
<keyword evidence="4 7" id="KW-0547">Nucleotide-binding</keyword>
<dbReference type="STRING" id="246404.A0A507ERF0"/>
<dbReference type="GO" id="GO:0004674">
    <property type="term" value="F:protein serine/threonine kinase activity"/>
    <property type="evidence" value="ECO:0007669"/>
    <property type="project" value="UniProtKB-KW"/>
</dbReference>
<dbReference type="Gene3D" id="3.60.10.10">
    <property type="entry name" value="Endonuclease/exonuclease/phosphatase"/>
    <property type="match status" value="1"/>
</dbReference>
<feature type="binding site" evidence="7">
    <location>
        <position position="41"/>
    </location>
    <ligand>
        <name>ATP</name>
        <dbReference type="ChEBI" id="CHEBI:30616"/>
    </ligand>
</feature>
<feature type="region of interest" description="Disordered" evidence="8">
    <location>
        <begin position="438"/>
        <end position="471"/>
    </location>
</feature>
<dbReference type="AlphaFoldDB" id="A0A507ERF0"/>
<evidence type="ECO:0000256" key="4">
    <source>
        <dbReference type="ARBA" id="ARBA00022741"/>
    </source>
</evidence>